<protein>
    <submittedName>
        <fullName evidence="1">Uncharacterized protein</fullName>
    </submittedName>
</protein>
<evidence type="ECO:0000313" key="2">
    <source>
        <dbReference type="Proteomes" id="UP001168877"/>
    </source>
</evidence>
<organism evidence="1 2">
    <name type="scientific">Acer saccharum</name>
    <name type="common">Sugar maple</name>
    <dbReference type="NCBI Taxonomy" id="4024"/>
    <lineage>
        <taxon>Eukaryota</taxon>
        <taxon>Viridiplantae</taxon>
        <taxon>Streptophyta</taxon>
        <taxon>Embryophyta</taxon>
        <taxon>Tracheophyta</taxon>
        <taxon>Spermatophyta</taxon>
        <taxon>Magnoliopsida</taxon>
        <taxon>eudicotyledons</taxon>
        <taxon>Gunneridae</taxon>
        <taxon>Pentapetalae</taxon>
        <taxon>rosids</taxon>
        <taxon>malvids</taxon>
        <taxon>Sapindales</taxon>
        <taxon>Sapindaceae</taxon>
        <taxon>Hippocastanoideae</taxon>
        <taxon>Acereae</taxon>
        <taxon>Acer</taxon>
    </lineage>
</organism>
<comment type="caution">
    <text evidence="1">The sequence shown here is derived from an EMBL/GenBank/DDBJ whole genome shotgun (WGS) entry which is preliminary data.</text>
</comment>
<reference evidence="1" key="2">
    <citation type="submission" date="2023-06" db="EMBL/GenBank/DDBJ databases">
        <authorList>
            <person name="Swenson N.G."/>
            <person name="Wegrzyn J.L."/>
            <person name="Mcevoy S.L."/>
        </authorList>
    </citation>
    <scope>NUCLEOTIDE SEQUENCE</scope>
    <source>
        <strain evidence="1">NS2018</strain>
        <tissue evidence="1">Leaf</tissue>
    </source>
</reference>
<reference evidence="1" key="1">
    <citation type="journal article" date="2022" name="Plant J.">
        <title>Strategies of tolerance reflected in two North American maple genomes.</title>
        <authorList>
            <person name="McEvoy S.L."/>
            <person name="Sezen U.U."/>
            <person name="Trouern-Trend A."/>
            <person name="McMahon S.M."/>
            <person name="Schaberg P.G."/>
            <person name="Yang J."/>
            <person name="Wegrzyn J.L."/>
            <person name="Swenson N.G."/>
        </authorList>
    </citation>
    <scope>NUCLEOTIDE SEQUENCE</scope>
    <source>
        <strain evidence="1">NS2018</strain>
    </source>
</reference>
<accession>A0AA39VX95</accession>
<dbReference type="EMBL" id="JAUESC010000032">
    <property type="protein sequence ID" value="KAK0594493.1"/>
    <property type="molecule type" value="Genomic_DNA"/>
</dbReference>
<gene>
    <name evidence="1" type="ORF">LWI29_022609</name>
</gene>
<keyword evidence="2" id="KW-1185">Reference proteome</keyword>
<dbReference type="Proteomes" id="UP001168877">
    <property type="component" value="Unassembled WGS sequence"/>
</dbReference>
<name>A0AA39VX95_ACESA</name>
<proteinExistence type="predicted"/>
<dbReference type="AlphaFoldDB" id="A0AA39VX95"/>
<evidence type="ECO:0000313" key="1">
    <source>
        <dbReference type="EMBL" id="KAK0594493.1"/>
    </source>
</evidence>
<sequence>MGSRVHTLAWHGQPCALWPWHRQAMCTLGLGMGKPMVHTLALARADFGLAVQHFGLGRVHTLALAWAAVCTLALAMGKPCAHFGLGMGSRVHTLAWHGQPCAHLAWHRQACAHFGLGMGKPCAHFGLGTG</sequence>